<accession>A0ABV7AY20</accession>
<dbReference type="EC" id="2.3.-.-" evidence="2"/>
<evidence type="ECO:0000313" key="2">
    <source>
        <dbReference type="EMBL" id="MFC2974449.1"/>
    </source>
</evidence>
<keyword evidence="3" id="KW-1185">Reference proteome</keyword>
<dbReference type="GO" id="GO:0016746">
    <property type="term" value="F:acyltransferase activity"/>
    <property type="evidence" value="ECO:0007669"/>
    <property type="project" value="UniProtKB-KW"/>
</dbReference>
<dbReference type="EMBL" id="JBHRSJ010000035">
    <property type="protein sequence ID" value="MFC2974449.1"/>
    <property type="molecule type" value="Genomic_DNA"/>
</dbReference>
<dbReference type="Pfam" id="PF13508">
    <property type="entry name" value="Acetyltransf_7"/>
    <property type="match status" value="1"/>
</dbReference>
<dbReference type="RefSeq" id="WP_377816948.1">
    <property type="nucleotide sequence ID" value="NZ_JBHRSJ010000035.1"/>
</dbReference>
<evidence type="ECO:0000259" key="1">
    <source>
        <dbReference type="PROSITE" id="PS51186"/>
    </source>
</evidence>
<dbReference type="Proteomes" id="UP001595457">
    <property type="component" value="Unassembled WGS sequence"/>
</dbReference>
<proteinExistence type="predicted"/>
<dbReference type="SUPFAM" id="SSF55729">
    <property type="entry name" value="Acyl-CoA N-acyltransferases (Nat)"/>
    <property type="match status" value="1"/>
</dbReference>
<dbReference type="InterPro" id="IPR016181">
    <property type="entry name" value="Acyl_CoA_acyltransferase"/>
</dbReference>
<sequence length="137" mass="15694">MRYEPLAPELRPLLDKFYRAHRSPMRVPAGAQSWVARHREILAALNLSPVEHGHWLSGLLVAPEQRRRGLAGHLLEQALARTPGTVWLFCHPDLADFYRRAGFMPTTDLPQPLAERLARYRRHKTLVALARRPDLAP</sequence>
<feature type="domain" description="N-acetyltransferase" evidence="1">
    <location>
        <begin position="1"/>
        <end position="127"/>
    </location>
</feature>
<gene>
    <name evidence="2" type="ORF">ACFOJE_19835</name>
</gene>
<evidence type="ECO:0000313" key="3">
    <source>
        <dbReference type="Proteomes" id="UP001595457"/>
    </source>
</evidence>
<comment type="caution">
    <text evidence="2">The sequence shown here is derived from an EMBL/GenBank/DDBJ whole genome shotgun (WGS) entry which is preliminary data.</text>
</comment>
<dbReference type="CDD" id="cd04301">
    <property type="entry name" value="NAT_SF"/>
    <property type="match status" value="1"/>
</dbReference>
<dbReference type="InterPro" id="IPR000182">
    <property type="entry name" value="GNAT_dom"/>
</dbReference>
<organism evidence="2 3">
    <name type="scientific">Azotobacter bryophylli</name>
    <dbReference type="NCBI Taxonomy" id="1986537"/>
    <lineage>
        <taxon>Bacteria</taxon>
        <taxon>Pseudomonadati</taxon>
        <taxon>Pseudomonadota</taxon>
        <taxon>Gammaproteobacteria</taxon>
        <taxon>Pseudomonadales</taxon>
        <taxon>Pseudomonadaceae</taxon>
        <taxon>Azotobacter</taxon>
    </lineage>
</organism>
<protein>
    <submittedName>
        <fullName evidence="2">GNAT family N-acetyltransferase</fullName>
        <ecNumber evidence="2">2.3.-.-</ecNumber>
    </submittedName>
</protein>
<reference evidence="3" key="1">
    <citation type="journal article" date="2019" name="Int. J. Syst. Evol. Microbiol.">
        <title>The Global Catalogue of Microorganisms (GCM) 10K type strain sequencing project: providing services to taxonomists for standard genome sequencing and annotation.</title>
        <authorList>
            <consortium name="The Broad Institute Genomics Platform"/>
            <consortium name="The Broad Institute Genome Sequencing Center for Infectious Disease"/>
            <person name="Wu L."/>
            <person name="Ma J."/>
        </authorList>
    </citation>
    <scope>NUCLEOTIDE SEQUENCE [LARGE SCALE GENOMIC DNA]</scope>
    <source>
        <strain evidence="3">KCTC 62195</strain>
    </source>
</reference>
<dbReference type="Gene3D" id="3.40.630.30">
    <property type="match status" value="1"/>
</dbReference>
<keyword evidence="2" id="KW-0012">Acyltransferase</keyword>
<name>A0ABV7AY20_9GAMM</name>
<keyword evidence="2" id="KW-0808">Transferase</keyword>
<dbReference type="PROSITE" id="PS51186">
    <property type="entry name" value="GNAT"/>
    <property type="match status" value="1"/>
</dbReference>